<dbReference type="RefSeq" id="XP_013757022.1">
    <property type="nucleotide sequence ID" value="XM_013901568.1"/>
</dbReference>
<evidence type="ECO:0000256" key="3">
    <source>
        <dbReference type="ARBA" id="ARBA00004123"/>
    </source>
</evidence>
<dbReference type="PANTHER" id="PTHR12121:SF100">
    <property type="entry name" value="POLY(A)-SPECIFIC RIBONUCLEASE"/>
    <property type="match status" value="1"/>
</dbReference>
<keyword evidence="23" id="KW-0472">Membrane</keyword>
<dbReference type="GO" id="GO:0005737">
    <property type="term" value="C:cytoplasm"/>
    <property type="evidence" value="ECO:0007669"/>
    <property type="project" value="UniProtKB-SubCell"/>
</dbReference>
<dbReference type="GO" id="GO:0004535">
    <property type="term" value="F:poly(A)-specific ribonuclease activity"/>
    <property type="evidence" value="ECO:0007669"/>
    <property type="project" value="UniProtKB-EC"/>
</dbReference>
<dbReference type="Pfam" id="PF03372">
    <property type="entry name" value="Exo_endo_phos"/>
    <property type="match status" value="1"/>
</dbReference>
<keyword evidence="23" id="KW-1133">Transmembrane helix</keyword>
<dbReference type="SUPFAM" id="SSF56219">
    <property type="entry name" value="DNase I-like"/>
    <property type="match status" value="1"/>
</dbReference>
<evidence type="ECO:0000313" key="26">
    <source>
        <dbReference type="Proteomes" id="UP000054408"/>
    </source>
</evidence>
<evidence type="ECO:0000256" key="5">
    <source>
        <dbReference type="ARBA" id="ARBA00010774"/>
    </source>
</evidence>
<dbReference type="InterPro" id="IPR036691">
    <property type="entry name" value="Endo/exonu/phosph_ase_sf"/>
</dbReference>
<gene>
    <name evidence="25" type="ORF">AMSG_06327</name>
</gene>
<dbReference type="Gene3D" id="3.80.10.10">
    <property type="entry name" value="Ribonuclease Inhibitor"/>
    <property type="match status" value="1"/>
</dbReference>
<dbReference type="InterPro" id="IPR003591">
    <property type="entry name" value="Leu-rich_rpt_typical-subtyp"/>
</dbReference>
<evidence type="ECO:0000256" key="8">
    <source>
        <dbReference type="ARBA" id="ARBA00022614"/>
    </source>
</evidence>
<keyword evidence="10" id="KW-0479">Metal-binding</keyword>
<dbReference type="PANTHER" id="PTHR12121">
    <property type="entry name" value="CARBON CATABOLITE REPRESSOR PROTEIN 4"/>
    <property type="match status" value="1"/>
</dbReference>
<keyword evidence="17" id="KW-0804">Transcription</keyword>
<dbReference type="InterPro" id="IPR005135">
    <property type="entry name" value="Endo/exonuclease/phosphatase"/>
</dbReference>
<dbReference type="AlphaFoldDB" id="A0A0L0DD94"/>
<feature type="compositionally biased region" description="Low complexity" evidence="22">
    <location>
        <begin position="131"/>
        <end position="144"/>
    </location>
</feature>
<dbReference type="Pfam" id="PF13855">
    <property type="entry name" value="LRR_8"/>
    <property type="match status" value="1"/>
</dbReference>
<evidence type="ECO:0000256" key="20">
    <source>
        <dbReference type="ARBA" id="ARBA00031469"/>
    </source>
</evidence>
<evidence type="ECO:0000256" key="21">
    <source>
        <dbReference type="ARBA" id="ARBA00033317"/>
    </source>
</evidence>
<keyword evidence="7" id="KW-0963">Cytoplasm</keyword>
<feature type="region of interest" description="Disordered" evidence="22">
    <location>
        <begin position="83"/>
        <end position="104"/>
    </location>
</feature>
<evidence type="ECO:0000256" key="2">
    <source>
        <dbReference type="ARBA" id="ARBA00001946"/>
    </source>
</evidence>
<keyword evidence="12" id="KW-0378">Hydrolase</keyword>
<dbReference type="EMBL" id="GL349460">
    <property type="protein sequence ID" value="KNC50185.1"/>
    <property type="molecule type" value="Genomic_DNA"/>
</dbReference>
<dbReference type="OMA" id="EHRMVAP"/>
<dbReference type="GO" id="GO:0003723">
    <property type="term" value="F:RNA binding"/>
    <property type="evidence" value="ECO:0007669"/>
    <property type="project" value="UniProtKB-KW"/>
</dbReference>
<keyword evidence="16" id="KW-0805">Transcription regulation</keyword>
<evidence type="ECO:0000256" key="7">
    <source>
        <dbReference type="ARBA" id="ARBA00022490"/>
    </source>
</evidence>
<keyword evidence="9" id="KW-0540">Nuclease</keyword>
<comment type="cofactor">
    <cofactor evidence="2">
        <name>Mg(2+)</name>
        <dbReference type="ChEBI" id="CHEBI:18420"/>
    </cofactor>
</comment>
<dbReference type="eggNOG" id="KOG0620">
    <property type="taxonomic scope" value="Eukaryota"/>
</dbReference>
<feature type="region of interest" description="Disordered" evidence="22">
    <location>
        <begin position="120"/>
        <end position="168"/>
    </location>
</feature>
<accession>A0A0L0DD94</accession>
<evidence type="ECO:0000256" key="13">
    <source>
        <dbReference type="ARBA" id="ARBA00022839"/>
    </source>
</evidence>
<protein>
    <recommendedName>
        <fullName evidence="6">poly(A)-specific ribonuclease</fullName>
        <ecNumber evidence="6">3.1.13.4</ecNumber>
    </recommendedName>
    <alternativeName>
        <fullName evidence="19">Carbon catabolite repressor protein 4</fullName>
    </alternativeName>
    <alternativeName>
        <fullName evidence="20">Cytoplasmic deadenylase</fullName>
    </alternativeName>
    <alternativeName>
        <fullName evidence="21">Glucose-repressible alcohol dehydrogenase transcriptional effector</fullName>
    </alternativeName>
</protein>
<evidence type="ECO:0000256" key="1">
    <source>
        <dbReference type="ARBA" id="ARBA00001663"/>
    </source>
</evidence>
<evidence type="ECO:0000256" key="15">
    <source>
        <dbReference type="ARBA" id="ARBA00022884"/>
    </source>
</evidence>
<dbReference type="OrthoDB" id="428734at2759"/>
<sequence length="643" mass="69833">MAAATMDTMGTADTEDVEADTDGCIGWAAVVVVLLVVTAATLTPTALSAASSRAHNTNEGHLPWVFDETAKLELERVDSGMGLASLTPVTPRKRGAGSSTIRITTAGGKEESLEWLASSPIRGAGSPMPPDATRSPAASSTSLPPASPDDDGDSDDDGDDSPHATSEWSGVDLSHMTLRHLAPSLGTYSRIVELDISHNLLQSVSPHVFAGLHHLKVLNLSHNLLSNVQDGWVALTSLRVLNLAHNHIQYAPFDLGSLYALKSLNLTANPVSNVAQELLAKTDNSIVKYLRDVAPPPPAPPLRKLVTSPSVPPPTAAEPASFTVFCYNVLCDAYATEQMYPHTPTWALDWEFRKSLILNEILNMQADIICLQELQMKEFDNWLQHELLAYGYKGVFKAKSRVRTMHPEKAVLVDGCATFYRTATFTLEAEDDVEFSAMAMAEPSLRASEDAFNRLLTRDNIALILTLRSNADGHVVVVSNTHVHFDPKYADVKVIQVQMLLEATASKVEALTEATGTKPYAVVCGDFNSLPESGVYKLLKTGFLKASHEDMLGYSYGSLSKTGIKHRLSLNSAYASILNEELPFTNYTPLFKGVIDYIWVDSELVTEAVLEGLTNEEARKGIALPNAHHPSDHIPLACKIRIE</sequence>
<keyword evidence="15" id="KW-0694">RNA-binding</keyword>
<evidence type="ECO:0000256" key="14">
    <source>
        <dbReference type="ARBA" id="ARBA00022842"/>
    </source>
</evidence>
<evidence type="ECO:0000256" key="11">
    <source>
        <dbReference type="ARBA" id="ARBA00022737"/>
    </source>
</evidence>
<dbReference type="InterPro" id="IPR001611">
    <property type="entry name" value="Leu-rich_rpt"/>
</dbReference>
<keyword evidence="26" id="KW-1185">Reference proteome</keyword>
<dbReference type="GO" id="GO:0005634">
    <property type="term" value="C:nucleus"/>
    <property type="evidence" value="ECO:0007669"/>
    <property type="project" value="UniProtKB-SubCell"/>
</dbReference>
<keyword evidence="8" id="KW-0433">Leucine-rich repeat</keyword>
<evidence type="ECO:0000256" key="12">
    <source>
        <dbReference type="ARBA" id="ARBA00022801"/>
    </source>
</evidence>
<organism evidence="25 26">
    <name type="scientific">Thecamonas trahens ATCC 50062</name>
    <dbReference type="NCBI Taxonomy" id="461836"/>
    <lineage>
        <taxon>Eukaryota</taxon>
        <taxon>Apusozoa</taxon>
        <taxon>Apusomonadida</taxon>
        <taxon>Apusomonadidae</taxon>
        <taxon>Thecamonas</taxon>
    </lineage>
</organism>
<dbReference type="STRING" id="461836.A0A0L0DD94"/>
<proteinExistence type="inferred from homology"/>
<keyword evidence="18" id="KW-0539">Nucleus</keyword>
<keyword evidence="13" id="KW-0269">Exonuclease</keyword>
<keyword evidence="23" id="KW-0812">Transmembrane</keyword>
<comment type="subcellular location">
    <subcellularLocation>
        <location evidence="4">Cytoplasm</location>
    </subcellularLocation>
    <subcellularLocation>
        <location evidence="3">Nucleus</location>
    </subcellularLocation>
</comment>
<evidence type="ECO:0000313" key="25">
    <source>
        <dbReference type="EMBL" id="KNC50185.1"/>
    </source>
</evidence>
<dbReference type="SUPFAM" id="SSF52058">
    <property type="entry name" value="L domain-like"/>
    <property type="match status" value="1"/>
</dbReference>
<keyword evidence="14" id="KW-0460">Magnesium</keyword>
<reference evidence="25 26" key="1">
    <citation type="submission" date="2010-05" db="EMBL/GenBank/DDBJ databases">
        <title>The Genome Sequence of Thecamonas trahens ATCC 50062.</title>
        <authorList>
            <consortium name="The Broad Institute Genome Sequencing Platform"/>
            <person name="Russ C."/>
            <person name="Cuomo C."/>
            <person name="Shea T."/>
            <person name="Young S.K."/>
            <person name="Zeng Q."/>
            <person name="Koehrsen M."/>
            <person name="Haas B."/>
            <person name="Borodovsky M."/>
            <person name="Guigo R."/>
            <person name="Alvarado L."/>
            <person name="Berlin A."/>
            <person name="Bochicchio J."/>
            <person name="Borenstein D."/>
            <person name="Chapman S."/>
            <person name="Chen Z."/>
            <person name="Freedman E."/>
            <person name="Gellesch M."/>
            <person name="Goldberg J."/>
            <person name="Griggs A."/>
            <person name="Gujja S."/>
            <person name="Heilman E."/>
            <person name="Heiman D."/>
            <person name="Hepburn T."/>
            <person name="Howarth C."/>
            <person name="Jen D."/>
            <person name="Larson L."/>
            <person name="Mehta T."/>
            <person name="Park D."/>
            <person name="Pearson M."/>
            <person name="Roberts A."/>
            <person name="Saif S."/>
            <person name="Shenoy N."/>
            <person name="Sisk P."/>
            <person name="Stolte C."/>
            <person name="Sykes S."/>
            <person name="Thomson T."/>
            <person name="Walk T."/>
            <person name="White J."/>
            <person name="Yandava C."/>
            <person name="Burger G."/>
            <person name="Gray M.W."/>
            <person name="Holland P.W.H."/>
            <person name="King N."/>
            <person name="Lang F.B.F."/>
            <person name="Roger A.J."/>
            <person name="Ruiz-Trillo I."/>
            <person name="Lander E."/>
            <person name="Nusbaum C."/>
        </authorList>
    </citation>
    <scope>NUCLEOTIDE SEQUENCE [LARGE SCALE GENOMIC DNA]</scope>
    <source>
        <strain evidence="25 26">ATCC 50062</strain>
    </source>
</reference>
<dbReference type="GeneID" id="25565511"/>
<dbReference type="GO" id="GO:0046872">
    <property type="term" value="F:metal ion binding"/>
    <property type="evidence" value="ECO:0007669"/>
    <property type="project" value="UniProtKB-KW"/>
</dbReference>
<evidence type="ECO:0000256" key="18">
    <source>
        <dbReference type="ARBA" id="ARBA00023242"/>
    </source>
</evidence>
<feature type="compositionally biased region" description="Acidic residues" evidence="22">
    <location>
        <begin position="148"/>
        <end position="159"/>
    </location>
</feature>
<dbReference type="SMART" id="SM00369">
    <property type="entry name" value="LRR_TYP"/>
    <property type="match status" value="4"/>
</dbReference>
<comment type="similarity">
    <text evidence="5">Belongs to the CCR4/nocturin family.</text>
</comment>
<evidence type="ECO:0000256" key="4">
    <source>
        <dbReference type="ARBA" id="ARBA00004496"/>
    </source>
</evidence>
<evidence type="ECO:0000256" key="22">
    <source>
        <dbReference type="SAM" id="MobiDB-lite"/>
    </source>
</evidence>
<evidence type="ECO:0000256" key="19">
    <source>
        <dbReference type="ARBA" id="ARBA00030493"/>
    </source>
</evidence>
<keyword evidence="11" id="KW-0677">Repeat</keyword>
<evidence type="ECO:0000256" key="6">
    <source>
        <dbReference type="ARBA" id="ARBA00012161"/>
    </source>
</evidence>
<evidence type="ECO:0000259" key="24">
    <source>
        <dbReference type="Pfam" id="PF03372"/>
    </source>
</evidence>
<feature type="domain" description="Endonuclease/exonuclease/phosphatase" evidence="24">
    <location>
        <begin position="327"/>
        <end position="633"/>
    </location>
</feature>
<feature type="transmembrane region" description="Helical" evidence="23">
    <location>
        <begin position="25"/>
        <end position="47"/>
    </location>
</feature>
<name>A0A0L0DD94_THETB</name>
<evidence type="ECO:0000256" key="10">
    <source>
        <dbReference type="ARBA" id="ARBA00022723"/>
    </source>
</evidence>
<dbReference type="InterPro" id="IPR032675">
    <property type="entry name" value="LRR_dom_sf"/>
</dbReference>
<evidence type="ECO:0000256" key="16">
    <source>
        <dbReference type="ARBA" id="ARBA00023015"/>
    </source>
</evidence>
<evidence type="ECO:0000256" key="9">
    <source>
        <dbReference type="ARBA" id="ARBA00022722"/>
    </source>
</evidence>
<dbReference type="Gene3D" id="3.60.10.10">
    <property type="entry name" value="Endonuclease/exonuclease/phosphatase"/>
    <property type="match status" value="1"/>
</dbReference>
<dbReference type="Proteomes" id="UP000054408">
    <property type="component" value="Unassembled WGS sequence"/>
</dbReference>
<comment type="catalytic activity">
    <reaction evidence="1">
        <text>Exonucleolytic cleavage of poly(A) to 5'-AMP.</text>
        <dbReference type="EC" id="3.1.13.4"/>
    </reaction>
</comment>
<dbReference type="InterPro" id="IPR050410">
    <property type="entry name" value="CCR4/nocturin_mRNA_transcr"/>
</dbReference>
<evidence type="ECO:0000256" key="17">
    <source>
        <dbReference type="ARBA" id="ARBA00023163"/>
    </source>
</evidence>
<dbReference type="EC" id="3.1.13.4" evidence="6"/>
<evidence type="ECO:0000256" key="23">
    <source>
        <dbReference type="SAM" id="Phobius"/>
    </source>
</evidence>